<accession>A0A8F3INU5</accession>
<dbReference type="Gene3D" id="3.40.30.10">
    <property type="entry name" value="Glutaredoxin"/>
    <property type="match status" value="1"/>
</dbReference>
<feature type="domain" description="Glutaredoxin" evidence="1">
    <location>
        <begin position="7"/>
        <end position="66"/>
    </location>
</feature>
<reference evidence="2" key="1">
    <citation type="submission" date="2021-04" db="EMBL/GenBank/DDBJ databases">
        <authorList>
            <person name="Ulbrich M."/>
            <person name="Aldana K.S."/>
            <person name="Brown J.W."/>
            <person name="Campbell D.M."/>
            <person name="Chai A.E."/>
            <person name="Dalson K.A."/>
            <person name="Dembinski E."/>
            <person name="Gomez D.E."/>
            <person name="Gupta K."/>
            <person name="Guyot M."/>
            <person name="Hocutt K.M."/>
            <person name="Holsinger J.M."/>
            <person name="Ibarra L.A."/>
            <person name="Jeon T.-Y."/>
            <person name="Mackenzie M."/>
            <person name="Marquez I.-P.P."/>
            <person name="Mathenge R.W."/>
            <person name="Mo B.F."/>
            <person name="Nelson S."/>
            <person name="Zepeda J."/>
            <person name="Zhang L.J."/>
            <person name="Ngo R."/>
            <person name="Tse V.Y."/>
            <person name="Garlena R.A."/>
            <person name="Russell D.A."/>
            <person name="Pope W.H."/>
            <person name="Jacobs-Sera D."/>
            <person name="Hatfull G.F."/>
            <person name="Reddi K."/>
            <person name="Moberg-Parker J."/>
            <person name="Freise A.C."/>
        </authorList>
    </citation>
    <scope>NUCLEOTIDE SEQUENCE</scope>
</reference>
<name>A0A8F3INU5_9CAUD</name>
<evidence type="ECO:0000259" key="1">
    <source>
        <dbReference type="Pfam" id="PF00462"/>
    </source>
</evidence>
<organism evidence="2 3">
    <name type="scientific">Microbacterium phage Honk</name>
    <dbReference type="NCBI Taxonomy" id="2836095"/>
    <lineage>
        <taxon>Viruses</taxon>
        <taxon>Duplodnaviria</taxon>
        <taxon>Heunggongvirae</taxon>
        <taxon>Uroviricota</taxon>
        <taxon>Caudoviricetes</taxon>
        <taxon>Casidaviridae</taxon>
        <taxon>Honkvirus</taxon>
        <taxon>Honkvirus honk</taxon>
    </lineage>
</organism>
<dbReference type="InterPro" id="IPR002109">
    <property type="entry name" value="Glutaredoxin"/>
</dbReference>
<keyword evidence="3" id="KW-1185">Reference proteome</keyword>
<dbReference type="EMBL" id="MW862981">
    <property type="protein sequence ID" value="QWY81862.1"/>
    <property type="molecule type" value="Genomic_DNA"/>
</dbReference>
<dbReference type="SUPFAM" id="SSF52833">
    <property type="entry name" value="Thioredoxin-like"/>
    <property type="match status" value="1"/>
</dbReference>
<dbReference type="Pfam" id="PF00462">
    <property type="entry name" value="Glutaredoxin"/>
    <property type="match status" value="1"/>
</dbReference>
<proteinExistence type="predicted"/>
<evidence type="ECO:0000313" key="3">
    <source>
        <dbReference type="Proteomes" id="UP000693682"/>
    </source>
</evidence>
<dbReference type="PROSITE" id="PS51354">
    <property type="entry name" value="GLUTAREDOXIN_2"/>
    <property type="match status" value="1"/>
</dbReference>
<evidence type="ECO:0000313" key="2">
    <source>
        <dbReference type="EMBL" id="QWY81862.1"/>
    </source>
</evidence>
<dbReference type="CDD" id="cd02976">
    <property type="entry name" value="NrdH"/>
    <property type="match status" value="1"/>
</dbReference>
<dbReference type="InterPro" id="IPR036249">
    <property type="entry name" value="Thioredoxin-like_sf"/>
</dbReference>
<dbReference type="Proteomes" id="UP000693682">
    <property type="component" value="Segment"/>
</dbReference>
<sequence>MGPLPTITVYTLPVCVQCKLTKRKLDELGLSYEVADLSAPELADKLADFKARGLLSAPIVVADARHLDGDLAEWSGYRPDLLEALA</sequence>
<protein>
    <submittedName>
        <fullName evidence="2">NrdH-like glutaredoxin</fullName>
    </submittedName>
</protein>
<gene>
    <name evidence="2" type="primary">39</name>
    <name evidence="2" type="ORF">SEA_HONK_39</name>
</gene>